<protein>
    <recommendedName>
        <fullName evidence="10">FYVE-type domain-containing protein</fullName>
    </recommendedName>
</protein>
<feature type="domain" description="FYVE-type" evidence="10">
    <location>
        <begin position="282"/>
        <end position="353"/>
    </location>
</feature>
<evidence type="ECO:0000256" key="9">
    <source>
        <dbReference type="PROSITE-ProRule" id="PRU00221"/>
    </source>
</evidence>
<dbReference type="GeneTree" id="ENSGT00940000169431"/>
<feature type="repeat" description="WD" evidence="9">
    <location>
        <begin position="239"/>
        <end position="273"/>
    </location>
</feature>
<reference evidence="12" key="1">
    <citation type="submission" date="2003-08" db="EMBL/GenBank/DDBJ databases">
        <authorList>
            <person name="Birren B."/>
            <person name="Nusbaum C."/>
            <person name="Abebe A."/>
            <person name="Abouelleil A."/>
            <person name="Adekoya E."/>
            <person name="Ait-zahra M."/>
            <person name="Allen N."/>
            <person name="Allen T."/>
            <person name="An P."/>
            <person name="Anderson M."/>
            <person name="Anderson S."/>
            <person name="Arachchi H."/>
            <person name="Armbruster J."/>
            <person name="Bachantsang P."/>
            <person name="Baldwin J."/>
            <person name="Barry A."/>
            <person name="Bayul T."/>
            <person name="Blitshsteyn B."/>
            <person name="Bloom T."/>
            <person name="Blye J."/>
            <person name="Boguslavskiy L."/>
            <person name="Borowsky M."/>
            <person name="Boukhgalter B."/>
            <person name="Brunache A."/>
            <person name="Butler J."/>
            <person name="Calixte N."/>
            <person name="Calvo S."/>
            <person name="Camarata J."/>
            <person name="Campo K."/>
            <person name="Chang J."/>
            <person name="Cheshatsang Y."/>
            <person name="Citroen M."/>
            <person name="Collymore A."/>
            <person name="Considine T."/>
            <person name="Cook A."/>
            <person name="Cooke P."/>
            <person name="Corum B."/>
            <person name="Cuomo C."/>
            <person name="David R."/>
            <person name="Dawoe T."/>
            <person name="Degray S."/>
            <person name="Dodge S."/>
            <person name="Dooley K."/>
            <person name="Dorje P."/>
            <person name="Dorjee K."/>
            <person name="Dorris L."/>
            <person name="Duffey N."/>
            <person name="Dupes A."/>
            <person name="Elkins T."/>
            <person name="Engels R."/>
            <person name="Erickson J."/>
            <person name="Farina A."/>
            <person name="Faro S."/>
            <person name="Ferreira P."/>
            <person name="Fischer H."/>
            <person name="Fitzgerald M."/>
            <person name="Foley K."/>
            <person name="Gage D."/>
            <person name="Galagan J."/>
            <person name="Gearin G."/>
            <person name="Gnerre S."/>
            <person name="Gnirke A."/>
            <person name="Goyette A."/>
            <person name="Graham J."/>
            <person name="Grandbois E."/>
            <person name="Gyaltsen K."/>
            <person name="Hafez N."/>
            <person name="Hagopian D."/>
            <person name="Hagos B."/>
            <person name="Hall J."/>
            <person name="Hatcher B."/>
            <person name="Heller A."/>
            <person name="Higgins H."/>
            <person name="Honan T."/>
            <person name="Horn A."/>
            <person name="Houde N."/>
            <person name="Hughes L."/>
            <person name="Hulme W."/>
            <person name="Husby E."/>
            <person name="Iliev I."/>
            <person name="Jaffe D."/>
            <person name="Jones C."/>
            <person name="Kamal M."/>
            <person name="Kamat A."/>
            <person name="Kamvysselis M."/>
            <person name="Karlsson E."/>
            <person name="Kells C."/>
            <person name="Kieu A."/>
            <person name="Kisner P."/>
            <person name="Kodira C."/>
            <person name="Kulbokas E."/>
            <person name="Labutti K."/>
            <person name="Lama D."/>
            <person name="Landers T."/>
            <person name="Leger J."/>
            <person name="Levine S."/>
            <person name="Lewis D."/>
            <person name="Lewis T."/>
            <person name="Lindblad-toh K."/>
            <person name="Liu X."/>
            <person name="Lokyitsang T."/>
            <person name="Lokyitsang Y."/>
            <person name="Lucien O."/>
            <person name="Lui A."/>
            <person name="Ma L.J."/>
            <person name="Mabbitt R."/>
            <person name="Macdonald J."/>
            <person name="Maclean C."/>
            <person name="Major J."/>
            <person name="Manning J."/>
            <person name="Marabella R."/>
            <person name="Maru K."/>
            <person name="Matthews C."/>
            <person name="Mauceli E."/>
            <person name="Mccarthy M."/>
            <person name="Mcdonough S."/>
            <person name="Mcghee T."/>
            <person name="Meldrim J."/>
            <person name="Meneus L."/>
            <person name="Mesirov J."/>
            <person name="Mihalev A."/>
            <person name="Mihova T."/>
            <person name="Mikkelsen T."/>
            <person name="Mlenga V."/>
            <person name="Moru K."/>
            <person name="Mozes J."/>
            <person name="Mulrain L."/>
            <person name="Munson G."/>
            <person name="Naylor J."/>
            <person name="Newes C."/>
            <person name="Nguyen C."/>
            <person name="Nguyen N."/>
            <person name="Nguyen T."/>
            <person name="Nicol R."/>
            <person name="Nielsen C."/>
            <person name="Nizzari M."/>
            <person name="Norbu C."/>
            <person name="Norbu N."/>
            <person name="O'donnell P."/>
            <person name="Okoawo O."/>
            <person name="O'leary S."/>
            <person name="Omotosho B."/>
            <person name="O'neill K."/>
            <person name="Osman S."/>
            <person name="Parker S."/>
            <person name="Perrin D."/>
            <person name="Phunkhang P."/>
            <person name="Piqani B."/>
            <person name="Purcell S."/>
            <person name="Rachupka T."/>
            <person name="Ramasamy U."/>
            <person name="Rameau R."/>
            <person name="Ray V."/>
            <person name="Raymond C."/>
            <person name="Retta R."/>
            <person name="Richardson S."/>
            <person name="Rise C."/>
            <person name="Rodriguez J."/>
            <person name="Rogers J."/>
            <person name="Rogov P."/>
            <person name="Rutman M."/>
            <person name="Schupbach R."/>
            <person name="Seaman C."/>
            <person name="Settipalli S."/>
            <person name="Sharpe T."/>
            <person name="Sheridan J."/>
            <person name="Sherpa N."/>
            <person name="Shi J."/>
            <person name="Smirnov S."/>
            <person name="Smith C."/>
            <person name="Sougnez C."/>
            <person name="Spencer B."/>
            <person name="Stalker J."/>
            <person name="Stange-thomann N."/>
            <person name="Stavropoulos S."/>
            <person name="Stetson K."/>
            <person name="Stone C."/>
            <person name="Stone S."/>
            <person name="Stubbs M."/>
            <person name="Talamas J."/>
            <person name="Tchuinga P."/>
            <person name="Tenzing P."/>
            <person name="Tesfaye S."/>
            <person name="Theodore J."/>
            <person name="Thoulutsang Y."/>
            <person name="Topham K."/>
            <person name="Towey S."/>
            <person name="Tsamla T."/>
            <person name="Tsomo N."/>
            <person name="Vallee D."/>
            <person name="Vassiliev H."/>
            <person name="Venkataraman V."/>
            <person name="Vinson J."/>
            <person name="Vo A."/>
            <person name="Wade C."/>
            <person name="Wang S."/>
            <person name="Wangchuk T."/>
            <person name="Wangdi T."/>
            <person name="Whittaker C."/>
            <person name="Wilkinson J."/>
            <person name="Wu Y."/>
            <person name="Wyman D."/>
            <person name="Yadav S."/>
            <person name="Yang S."/>
            <person name="Yang X."/>
            <person name="Yeager S."/>
            <person name="Yee E."/>
            <person name="Young G."/>
            <person name="Zainoun J."/>
            <person name="Zembeck L."/>
            <person name="Zimmer A."/>
            <person name="Zody M."/>
            <person name="Lander E."/>
        </authorList>
    </citation>
    <scope>NUCLEOTIDE SEQUENCE [LARGE SCALE GENOMIC DNA]</scope>
</reference>
<sequence>MAAEIKTKAQQRQPVLLSRIEDDTQDVVTMAAFTPNEEGIITVSIDKSIRIWLKRETGQYWPSVCHFIESPCSTMFFSEESRLMFVGQDNGNVDEYEVSEDYNQITHRRKYLAHQKQVTGCNYTHQTEVMIACGKDKYITWHWTKNGQRFGGYQTPSQPYCLQYDLQSHYVFAGLASGEITVLKINKNESQLITQLKGHSGSVACLCWDPKQEILYSGSADKSIILWDIGSNKGTAIELQGHRSKVTSLQYAQHTQQLLSTSLDGSLVIWNMEIKRKETPIWQESNQCIKCKQPFFWNFKQMWSDKTVGLRQHHCRKCGIAVCASCSSKRTTIPLFGFEFEVRVCDECHESVTEEQRAPTATFHDLKQSTIMLYPDWSKCRFVSTGNDRTIKLWDLKQIV</sequence>
<evidence type="ECO:0000259" key="10">
    <source>
        <dbReference type="PROSITE" id="PS50178"/>
    </source>
</evidence>
<dbReference type="InterPro" id="IPR017455">
    <property type="entry name" value="Znf_FYVE-rel"/>
</dbReference>
<keyword evidence="3" id="KW-0479">Metal-binding</keyword>
<dbReference type="FunCoup" id="H2ZB37">
    <property type="interactions" value="256"/>
</dbReference>
<dbReference type="SUPFAM" id="SSF50978">
    <property type="entry name" value="WD40 repeat-like"/>
    <property type="match status" value="1"/>
</dbReference>
<dbReference type="GO" id="GO:0005769">
    <property type="term" value="C:early endosome"/>
    <property type="evidence" value="ECO:0007669"/>
    <property type="project" value="UniProtKB-SubCell"/>
</dbReference>
<dbReference type="CDD" id="cd15718">
    <property type="entry name" value="FYVE_WDFY1_like"/>
    <property type="match status" value="1"/>
</dbReference>
<dbReference type="HOGENOM" id="CLU_046919_0_0_1"/>
<dbReference type="InterPro" id="IPR015943">
    <property type="entry name" value="WD40/YVTN_repeat-like_dom_sf"/>
</dbReference>
<dbReference type="SUPFAM" id="SSF57903">
    <property type="entry name" value="FYVE/PHD zinc finger"/>
    <property type="match status" value="1"/>
</dbReference>
<dbReference type="InterPro" id="IPR001680">
    <property type="entry name" value="WD40_rpt"/>
</dbReference>
<dbReference type="STRING" id="51511.ENSCSAVP00000014802"/>
<dbReference type="Pfam" id="PF00400">
    <property type="entry name" value="WD40"/>
    <property type="match status" value="3"/>
</dbReference>
<evidence type="ECO:0000256" key="1">
    <source>
        <dbReference type="ARBA" id="ARBA00004412"/>
    </source>
</evidence>
<dbReference type="GO" id="GO:0008270">
    <property type="term" value="F:zinc ion binding"/>
    <property type="evidence" value="ECO:0007669"/>
    <property type="project" value="UniProtKB-KW"/>
</dbReference>
<dbReference type="Pfam" id="PF01363">
    <property type="entry name" value="FYVE"/>
    <property type="match status" value="1"/>
</dbReference>
<dbReference type="eggNOG" id="KOG1409">
    <property type="taxonomic scope" value="Eukaryota"/>
</dbReference>
<dbReference type="Gene3D" id="3.30.40.10">
    <property type="entry name" value="Zinc/RING finger domain, C3HC4 (zinc finger)"/>
    <property type="match status" value="1"/>
</dbReference>
<dbReference type="OMA" id="DYNQITH"/>
<keyword evidence="2 9" id="KW-0853">WD repeat</keyword>
<dbReference type="SMART" id="SM00064">
    <property type="entry name" value="FYVE"/>
    <property type="match status" value="1"/>
</dbReference>
<evidence type="ECO:0000256" key="5">
    <source>
        <dbReference type="ARBA" id="ARBA00022753"/>
    </source>
</evidence>
<evidence type="ECO:0000256" key="4">
    <source>
        <dbReference type="ARBA" id="ARBA00022737"/>
    </source>
</evidence>
<evidence type="ECO:0000256" key="6">
    <source>
        <dbReference type="ARBA" id="ARBA00022771"/>
    </source>
</evidence>
<dbReference type="Proteomes" id="UP000007875">
    <property type="component" value="Unassembled WGS sequence"/>
</dbReference>
<dbReference type="PRINTS" id="PR00320">
    <property type="entry name" value="GPROTEINBRPT"/>
</dbReference>
<proteinExistence type="predicted"/>
<feature type="repeat" description="WD" evidence="9">
    <location>
        <begin position="196"/>
        <end position="237"/>
    </location>
</feature>
<comment type="subcellular location">
    <subcellularLocation>
        <location evidence="1">Early endosome</location>
    </subcellularLocation>
</comment>
<feature type="repeat" description="WD" evidence="9">
    <location>
        <begin position="382"/>
        <end position="400"/>
    </location>
</feature>
<dbReference type="InterPro" id="IPR020472">
    <property type="entry name" value="WD40_PAC1"/>
</dbReference>
<dbReference type="AlphaFoldDB" id="H2ZB37"/>
<dbReference type="Gene3D" id="2.130.10.10">
    <property type="entry name" value="YVTN repeat-like/Quinoprotein amine dehydrogenase"/>
    <property type="match status" value="2"/>
</dbReference>
<dbReference type="InterPro" id="IPR013083">
    <property type="entry name" value="Znf_RING/FYVE/PHD"/>
</dbReference>
<evidence type="ECO:0000256" key="2">
    <source>
        <dbReference type="ARBA" id="ARBA00022574"/>
    </source>
</evidence>
<dbReference type="PROSITE" id="PS50294">
    <property type="entry name" value="WD_REPEATS_REGION"/>
    <property type="match status" value="2"/>
</dbReference>
<evidence type="ECO:0000256" key="3">
    <source>
        <dbReference type="ARBA" id="ARBA00022723"/>
    </source>
</evidence>
<dbReference type="FunFam" id="3.30.40.10:FF:000105">
    <property type="entry name" value="WD repeat and FYVE domain-containing protein 2"/>
    <property type="match status" value="1"/>
</dbReference>
<name>H2ZB37_CIOSA</name>
<keyword evidence="7" id="KW-0862">Zinc</keyword>
<feature type="repeat" description="WD" evidence="9">
    <location>
        <begin position="21"/>
        <end position="52"/>
    </location>
</feature>
<dbReference type="PROSITE" id="PS50178">
    <property type="entry name" value="ZF_FYVE"/>
    <property type="match status" value="1"/>
</dbReference>
<dbReference type="InParanoid" id="H2ZB37"/>
<organism evidence="11 12">
    <name type="scientific">Ciona savignyi</name>
    <name type="common">Pacific transparent sea squirt</name>
    <dbReference type="NCBI Taxonomy" id="51511"/>
    <lineage>
        <taxon>Eukaryota</taxon>
        <taxon>Metazoa</taxon>
        <taxon>Chordata</taxon>
        <taxon>Tunicata</taxon>
        <taxon>Ascidiacea</taxon>
        <taxon>Phlebobranchia</taxon>
        <taxon>Cionidae</taxon>
        <taxon>Ciona</taxon>
    </lineage>
</organism>
<evidence type="ECO:0000313" key="12">
    <source>
        <dbReference type="Proteomes" id="UP000007875"/>
    </source>
</evidence>
<evidence type="ECO:0000256" key="8">
    <source>
        <dbReference type="PROSITE-ProRule" id="PRU00091"/>
    </source>
</evidence>
<evidence type="ECO:0000313" key="11">
    <source>
        <dbReference type="Ensembl" id="ENSCSAVP00000014802.1"/>
    </source>
</evidence>
<keyword evidence="5" id="KW-0967">Endosome</keyword>
<dbReference type="InterPro" id="IPR042234">
    <property type="entry name" value="WDFY1/WDFY2"/>
</dbReference>
<dbReference type="SMART" id="SM00320">
    <property type="entry name" value="WD40"/>
    <property type="match status" value="5"/>
</dbReference>
<dbReference type="InterPro" id="IPR019775">
    <property type="entry name" value="WD40_repeat_CS"/>
</dbReference>
<dbReference type="InterPro" id="IPR000306">
    <property type="entry name" value="Znf_FYVE"/>
</dbReference>
<accession>H2ZB37</accession>
<dbReference type="PANTHER" id="PTHR46189">
    <property type="entry name" value="LD41958P"/>
    <property type="match status" value="1"/>
</dbReference>
<dbReference type="InterPro" id="IPR011011">
    <property type="entry name" value="Znf_FYVE_PHD"/>
</dbReference>
<dbReference type="PROSITE" id="PS50082">
    <property type="entry name" value="WD_REPEATS_2"/>
    <property type="match status" value="4"/>
</dbReference>
<dbReference type="PROSITE" id="PS00678">
    <property type="entry name" value="WD_REPEATS_1"/>
    <property type="match status" value="2"/>
</dbReference>
<dbReference type="PANTHER" id="PTHR46189:SF1">
    <property type="entry name" value="LD41958P"/>
    <property type="match status" value="1"/>
</dbReference>
<evidence type="ECO:0000256" key="7">
    <source>
        <dbReference type="ARBA" id="ARBA00022833"/>
    </source>
</evidence>
<keyword evidence="12" id="KW-1185">Reference proteome</keyword>
<reference evidence="11" key="3">
    <citation type="submission" date="2025-09" db="UniProtKB">
        <authorList>
            <consortium name="Ensembl"/>
        </authorList>
    </citation>
    <scope>IDENTIFICATION</scope>
</reference>
<dbReference type="InterPro" id="IPR036322">
    <property type="entry name" value="WD40_repeat_dom_sf"/>
</dbReference>
<keyword evidence="4" id="KW-0677">Repeat</keyword>
<keyword evidence="6 8" id="KW-0863">Zinc-finger</keyword>
<dbReference type="Ensembl" id="ENSCSAVT00000014975.1">
    <property type="protein sequence ID" value="ENSCSAVP00000014802.1"/>
    <property type="gene ID" value="ENSCSAVG00000008658.1"/>
</dbReference>
<reference evidence="11" key="2">
    <citation type="submission" date="2025-08" db="UniProtKB">
        <authorList>
            <consortium name="Ensembl"/>
        </authorList>
    </citation>
    <scope>IDENTIFICATION</scope>
</reference>